<organism evidence="2 3">
    <name type="scientific">Brassica cretica</name>
    <name type="common">Mustard</name>
    <dbReference type="NCBI Taxonomy" id="69181"/>
    <lineage>
        <taxon>Eukaryota</taxon>
        <taxon>Viridiplantae</taxon>
        <taxon>Streptophyta</taxon>
        <taxon>Embryophyta</taxon>
        <taxon>Tracheophyta</taxon>
        <taxon>Spermatophyta</taxon>
        <taxon>Magnoliopsida</taxon>
        <taxon>eudicotyledons</taxon>
        <taxon>Gunneridae</taxon>
        <taxon>Pentapetalae</taxon>
        <taxon>rosids</taxon>
        <taxon>malvids</taxon>
        <taxon>Brassicales</taxon>
        <taxon>Brassicaceae</taxon>
        <taxon>Brassiceae</taxon>
        <taxon>Brassica</taxon>
    </lineage>
</organism>
<accession>A0A8S9SSU4</accession>
<evidence type="ECO:0000256" key="1">
    <source>
        <dbReference type="SAM" id="MobiDB-lite"/>
    </source>
</evidence>
<feature type="region of interest" description="Disordered" evidence="1">
    <location>
        <begin position="78"/>
        <end position="97"/>
    </location>
</feature>
<name>A0A8S9SSU4_BRACR</name>
<protein>
    <submittedName>
        <fullName evidence="2">Uncharacterized protein</fullName>
    </submittedName>
</protein>
<dbReference type="Proteomes" id="UP000712600">
    <property type="component" value="Unassembled WGS sequence"/>
</dbReference>
<proteinExistence type="predicted"/>
<sequence>MRDYSKILANWVAAKFIYWALGPITSHPQTTASKSLVSIRALVTNLAALSSDSLQQLSIGFDLDFYGFPDERCREFRSSPSKIHTHTPRAGPPADGQQIPSLYLRDSRVSERRELMVVMRSELRGLWIGDSLRYLVKASQPKKLRKVSLVF</sequence>
<dbReference type="EMBL" id="QGKX02000004">
    <property type="protein sequence ID" value="KAF3603223.1"/>
    <property type="molecule type" value="Genomic_DNA"/>
</dbReference>
<comment type="caution">
    <text evidence="2">The sequence shown here is derived from an EMBL/GenBank/DDBJ whole genome shotgun (WGS) entry which is preliminary data.</text>
</comment>
<reference evidence="2" key="1">
    <citation type="submission" date="2019-12" db="EMBL/GenBank/DDBJ databases">
        <title>Genome sequencing and annotation of Brassica cretica.</title>
        <authorList>
            <person name="Studholme D.J."/>
            <person name="Sarris P."/>
        </authorList>
    </citation>
    <scope>NUCLEOTIDE SEQUENCE</scope>
    <source>
        <strain evidence="2">PFS-109/04</strain>
        <tissue evidence="2">Leaf</tissue>
    </source>
</reference>
<evidence type="ECO:0000313" key="2">
    <source>
        <dbReference type="EMBL" id="KAF3603223.1"/>
    </source>
</evidence>
<evidence type="ECO:0000313" key="3">
    <source>
        <dbReference type="Proteomes" id="UP000712600"/>
    </source>
</evidence>
<gene>
    <name evidence="2" type="ORF">F2Q69_00033671</name>
</gene>
<dbReference type="AlphaFoldDB" id="A0A8S9SSU4"/>